<reference evidence="5 6" key="1">
    <citation type="journal article" date="2005" name="PLoS Biol.">
        <title>The genomes of Oryza sativa: a history of duplications.</title>
        <authorList>
            <person name="Yu J."/>
            <person name="Wang J."/>
            <person name="Lin W."/>
            <person name="Li S."/>
            <person name="Li H."/>
            <person name="Zhou J."/>
            <person name="Ni P."/>
            <person name="Dong W."/>
            <person name="Hu S."/>
            <person name="Zeng C."/>
            <person name="Zhang J."/>
            <person name="Zhang Y."/>
            <person name="Li R."/>
            <person name="Xu Z."/>
            <person name="Li S."/>
            <person name="Li X."/>
            <person name="Zheng H."/>
            <person name="Cong L."/>
            <person name="Lin L."/>
            <person name="Yin J."/>
            <person name="Geng J."/>
            <person name="Li G."/>
            <person name="Shi J."/>
            <person name="Liu J."/>
            <person name="Lv H."/>
            <person name="Li J."/>
            <person name="Wang J."/>
            <person name="Deng Y."/>
            <person name="Ran L."/>
            <person name="Shi X."/>
            <person name="Wang X."/>
            <person name="Wu Q."/>
            <person name="Li C."/>
            <person name="Ren X."/>
            <person name="Wang J."/>
            <person name="Wang X."/>
            <person name="Li D."/>
            <person name="Liu D."/>
            <person name="Zhang X."/>
            <person name="Ji Z."/>
            <person name="Zhao W."/>
            <person name="Sun Y."/>
            <person name="Zhang Z."/>
            <person name="Bao J."/>
            <person name="Han Y."/>
            <person name="Dong L."/>
            <person name="Ji J."/>
            <person name="Chen P."/>
            <person name="Wu S."/>
            <person name="Liu J."/>
            <person name="Xiao Y."/>
            <person name="Bu D."/>
            <person name="Tan J."/>
            <person name="Yang L."/>
            <person name="Ye C."/>
            <person name="Zhang J."/>
            <person name="Xu J."/>
            <person name="Zhou Y."/>
            <person name="Yu Y."/>
            <person name="Zhang B."/>
            <person name="Zhuang S."/>
            <person name="Wei H."/>
            <person name="Liu B."/>
            <person name="Lei M."/>
            <person name="Yu H."/>
            <person name="Li Y."/>
            <person name="Xu H."/>
            <person name="Wei S."/>
            <person name="He X."/>
            <person name="Fang L."/>
            <person name="Zhang Z."/>
            <person name="Zhang Y."/>
            <person name="Huang X."/>
            <person name="Su Z."/>
            <person name="Tong W."/>
            <person name="Li J."/>
            <person name="Tong Z."/>
            <person name="Li S."/>
            <person name="Ye J."/>
            <person name="Wang L."/>
            <person name="Fang L."/>
            <person name="Lei T."/>
            <person name="Chen C."/>
            <person name="Chen H."/>
            <person name="Xu Z."/>
            <person name="Li H."/>
            <person name="Huang H."/>
            <person name="Zhang F."/>
            <person name="Xu H."/>
            <person name="Li N."/>
            <person name="Zhao C."/>
            <person name="Li S."/>
            <person name="Dong L."/>
            <person name="Huang Y."/>
            <person name="Li L."/>
            <person name="Xi Y."/>
            <person name="Qi Q."/>
            <person name="Li W."/>
            <person name="Zhang B."/>
            <person name="Hu W."/>
            <person name="Zhang Y."/>
            <person name="Tian X."/>
            <person name="Jiao Y."/>
            <person name="Liang X."/>
            <person name="Jin J."/>
            <person name="Gao L."/>
            <person name="Zheng W."/>
            <person name="Hao B."/>
            <person name="Liu S."/>
            <person name="Wang W."/>
            <person name="Yuan L."/>
            <person name="Cao M."/>
            <person name="McDermott J."/>
            <person name="Samudrala R."/>
            <person name="Wang J."/>
            <person name="Wong G.K."/>
            <person name="Yang H."/>
        </authorList>
    </citation>
    <scope>NUCLEOTIDE SEQUENCE [LARGE SCALE GENOMIC DNA]</scope>
    <source>
        <strain evidence="6">cv. 93-11</strain>
    </source>
</reference>
<feature type="region of interest" description="Disordered" evidence="3">
    <location>
        <begin position="459"/>
        <end position="579"/>
    </location>
</feature>
<evidence type="ECO:0000259" key="4">
    <source>
        <dbReference type="Pfam" id="PF13178"/>
    </source>
</evidence>
<feature type="region of interest" description="Disordered" evidence="3">
    <location>
        <begin position="356"/>
        <end position="400"/>
    </location>
</feature>
<dbReference type="PANTHER" id="PTHR32295">
    <property type="entry name" value="IQ-DOMAIN 5-RELATED"/>
    <property type="match status" value="1"/>
</dbReference>
<comment type="similarity">
    <text evidence="2">Belongs to the IQD family.</text>
</comment>
<evidence type="ECO:0000313" key="6">
    <source>
        <dbReference type="Proteomes" id="UP000007015"/>
    </source>
</evidence>
<name>B8B097_ORYSI</name>
<feature type="domain" description="DUF4005" evidence="4">
    <location>
        <begin position="471"/>
        <end position="562"/>
    </location>
</feature>
<keyword evidence="6" id="KW-1185">Reference proteome</keyword>
<dbReference type="OMA" id="STKTEYP"/>
<evidence type="ECO:0000313" key="5">
    <source>
        <dbReference type="EMBL" id="EEC79591.1"/>
    </source>
</evidence>
<dbReference type="STRING" id="39946.B8B097"/>
<sequence>MGKSPAKWIKSVLFGKKSSRSGSTKAKDLSKGSNNKGYAAAGKDAGFESSPVISEPVLVTPHNNEAVQEVGRGENSSLQGEVVVRDVSQDLEKQNTVVSDASNDPERLREEQAAVKAQAAFRGYLHGIGPGTSGIPCVERNHKTPSPDSWASRKEASRCNSSCNMVDCEVSSSSPWLTRPHTRNMCPNLLALKPHKQPIMLYKSYKSGKRDAWKEKLSSNAFARKLLASPILVEALHFQYDERDPNSAFNWLERWTIGRVWRPISHPKRAAVTDAKPHTRKASYAMETESGKLKRNSRRSSAAPVESSQTNMAMETEKSRRNPRKFTSSTADSVPESQLTELEKVKRNLRKVTNSMAEASKVSTPATEIPERQEVQCEKPQRTAEEVPNYPEIQEPQNGNLLENAKTDILVPDLQPEPEVPSYQVETEEKVAELTVADPAVETMPLQDIHNEENALVNDMEQRSKEEPLSTESLKSSKRRSSFSTKTEYPENGSKNSPAVPSYMAATQSAKAKLRGQNLPRLSSDSAEKNGFTRRHSLPSSNGKLNSHSPRTQRPTHAGGKEGVKADKSMLSSRDASEVSTARLSTAAKTTLHSRAETSLLLLLGVLARSSGTAATPLHPRRSRLLLRPPPEPRSPSAAAGSYHPSRPALLLLARSLAPDYCRRAAASSPEPRSPSAAAGSYHLPRPAPREAPSAAAATIIAASFPLRVVPPSAATASAPVAASAAPVFADAVSASLYRRLGPRLRAVREQEFRRGRAVAVAPPQIETRCRPAANASGSRLRSHHSHVIFSPTGLPLAACTSSVG</sequence>
<accession>B8B097</accession>
<evidence type="ECO:0000256" key="3">
    <source>
        <dbReference type="SAM" id="MobiDB-lite"/>
    </source>
</evidence>
<feature type="compositionally biased region" description="Low complexity" evidence="3">
    <location>
        <begin position="664"/>
        <end position="679"/>
    </location>
</feature>
<feature type="compositionally biased region" description="Polar residues" evidence="3">
    <location>
        <begin position="570"/>
        <end position="579"/>
    </location>
</feature>
<dbReference type="GO" id="GO:0005516">
    <property type="term" value="F:calmodulin binding"/>
    <property type="evidence" value="ECO:0007669"/>
    <property type="project" value="UniProtKB-KW"/>
</dbReference>
<evidence type="ECO:0000256" key="2">
    <source>
        <dbReference type="ARBA" id="ARBA00024341"/>
    </source>
</evidence>
<feature type="compositionally biased region" description="Basic and acidic residues" evidence="3">
    <location>
        <begin position="369"/>
        <end position="385"/>
    </location>
</feature>
<dbReference type="PANTHER" id="PTHR32295:SF281">
    <property type="entry name" value="PROTEIN IQ-DOMAIN 31"/>
    <property type="match status" value="1"/>
</dbReference>
<dbReference type="Gramene" id="BGIOSGA020262-TA">
    <property type="protein sequence ID" value="BGIOSGA020262-PA"/>
    <property type="gene ID" value="BGIOSGA020262"/>
</dbReference>
<dbReference type="EMBL" id="CM000130">
    <property type="protein sequence ID" value="EEC79591.1"/>
    <property type="molecule type" value="Genomic_DNA"/>
</dbReference>
<feature type="compositionally biased region" description="Polar residues" evidence="3">
    <location>
        <begin position="356"/>
        <end position="366"/>
    </location>
</feature>
<keyword evidence="1" id="KW-0112">Calmodulin-binding</keyword>
<dbReference type="HOGENOM" id="CLU_350005_0_0_1"/>
<feature type="compositionally biased region" description="Polar residues" evidence="3">
    <location>
        <begin position="325"/>
        <end position="340"/>
    </location>
</feature>
<dbReference type="InterPro" id="IPR025064">
    <property type="entry name" value="DUF4005"/>
</dbReference>
<gene>
    <name evidence="5" type="ORF">OsI_20773</name>
</gene>
<feature type="region of interest" description="Disordered" evidence="3">
    <location>
        <begin position="271"/>
        <end position="342"/>
    </location>
</feature>
<organism evidence="5 6">
    <name type="scientific">Oryza sativa subsp. indica</name>
    <name type="common">Rice</name>
    <dbReference type="NCBI Taxonomy" id="39946"/>
    <lineage>
        <taxon>Eukaryota</taxon>
        <taxon>Viridiplantae</taxon>
        <taxon>Streptophyta</taxon>
        <taxon>Embryophyta</taxon>
        <taxon>Tracheophyta</taxon>
        <taxon>Spermatophyta</taxon>
        <taxon>Magnoliopsida</taxon>
        <taxon>Liliopsida</taxon>
        <taxon>Poales</taxon>
        <taxon>Poaceae</taxon>
        <taxon>BOP clade</taxon>
        <taxon>Oryzoideae</taxon>
        <taxon>Oryzeae</taxon>
        <taxon>Oryzinae</taxon>
        <taxon>Oryza</taxon>
        <taxon>Oryza sativa</taxon>
    </lineage>
</organism>
<feature type="region of interest" description="Disordered" evidence="3">
    <location>
        <begin position="14"/>
        <end position="46"/>
    </location>
</feature>
<feature type="region of interest" description="Disordered" evidence="3">
    <location>
        <begin position="664"/>
        <end position="690"/>
    </location>
</feature>
<feature type="compositionally biased region" description="Polar residues" evidence="3">
    <location>
        <begin position="493"/>
        <end position="510"/>
    </location>
</feature>
<dbReference type="AlphaFoldDB" id="B8B097"/>
<feature type="region of interest" description="Disordered" evidence="3">
    <location>
        <begin position="614"/>
        <end position="644"/>
    </location>
</feature>
<evidence type="ECO:0000256" key="1">
    <source>
        <dbReference type="ARBA" id="ARBA00022860"/>
    </source>
</evidence>
<feature type="compositionally biased region" description="Basic and acidic residues" evidence="3">
    <location>
        <begin position="559"/>
        <end position="568"/>
    </location>
</feature>
<proteinExistence type="inferred from homology"/>
<feature type="compositionally biased region" description="Polar residues" evidence="3">
    <location>
        <begin position="538"/>
        <end position="555"/>
    </location>
</feature>
<dbReference type="Proteomes" id="UP000007015">
    <property type="component" value="Chromosome 5"/>
</dbReference>
<dbReference type="Pfam" id="PF13178">
    <property type="entry name" value="DUF4005"/>
    <property type="match status" value="1"/>
</dbReference>
<protein>
    <recommendedName>
        <fullName evidence="4">DUF4005 domain-containing protein</fullName>
    </recommendedName>
</protein>